<name>A0A412WRJ4_9BACT</name>
<sequence>MIFFFILFLIFLFLLFSNGSKASRQLSIVIGQLAIILFADSRKKNRTFFKMQKDKFDRQVTLLRKYYSGTLEKREKQEFREMLNDRNLENVFRQLSQGDILAEKLEEYKQYDARKAFGKFSRQQKSLRHKKRIIRILTAAAVVVLLLGMSWLLNLGLPEVEVVPPAQQETIRPGSYKAILRLTNGETVNLERDSMQVLEKNGTQISYAEGKITYRSTPQIQELAYNELIVPTAGECYITLEDHTKVWINAESKIKYPVQFTAGERKVYLEGEAYFDVAEDGRPFQVITSQGEVTVLGTAFGISSYMDKAEYTTLVRGCVRYTSHTKKSVILSPGEQAILERSGELISRKVEVEEYVGWKDGVFVFRDKPLEEIMETLSRWYGSEVVFRNEEMKQLKYTGSLERYDSINTFLQVLERLQDIHYEIDNNKILLSRKSS</sequence>
<dbReference type="Pfam" id="PF16344">
    <property type="entry name" value="FecR_C"/>
    <property type="match status" value="1"/>
</dbReference>
<feature type="domain" description="Protein FecR C-terminal" evidence="3">
    <location>
        <begin position="363"/>
        <end position="430"/>
    </location>
</feature>
<feature type="transmembrane region" description="Helical" evidence="1">
    <location>
        <begin position="133"/>
        <end position="153"/>
    </location>
</feature>
<keyword evidence="1" id="KW-1133">Transmembrane helix</keyword>
<evidence type="ECO:0000259" key="2">
    <source>
        <dbReference type="Pfam" id="PF04773"/>
    </source>
</evidence>
<feature type="transmembrane region" description="Helical" evidence="1">
    <location>
        <begin position="27"/>
        <end position="43"/>
    </location>
</feature>
<dbReference type="PANTHER" id="PTHR30273">
    <property type="entry name" value="PERIPLASMIC SIGNAL SENSOR AND SIGMA FACTOR ACTIVATOR FECR-RELATED"/>
    <property type="match status" value="1"/>
</dbReference>
<organism evidence="4 5">
    <name type="scientific">Odoribacter splanchnicus</name>
    <dbReference type="NCBI Taxonomy" id="28118"/>
    <lineage>
        <taxon>Bacteria</taxon>
        <taxon>Pseudomonadati</taxon>
        <taxon>Bacteroidota</taxon>
        <taxon>Bacteroidia</taxon>
        <taxon>Bacteroidales</taxon>
        <taxon>Odoribacteraceae</taxon>
        <taxon>Odoribacter</taxon>
    </lineage>
</organism>
<dbReference type="PANTHER" id="PTHR30273:SF2">
    <property type="entry name" value="PROTEIN FECR"/>
    <property type="match status" value="1"/>
</dbReference>
<feature type="domain" description="FecR protein" evidence="2">
    <location>
        <begin position="232"/>
        <end position="317"/>
    </location>
</feature>
<dbReference type="EMBL" id="QRYW01000005">
    <property type="protein sequence ID" value="RGV29914.1"/>
    <property type="molecule type" value="Genomic_DNA"/>
</dbReference>
<dbReference type="InterPro" id="IPR012373">
    <property type="entry name" value="Ferrdict_sens_TM"/>
</dbReference>
<dbReference type="Gene3D" id="3.55.50.30">
    <property type="match status" value="1"/>
</dbReference>
<proteinExistence type="predicted"/>
<gene>
    <name evidence="4" type="ORF">DWW24_03340</name>
</gene>
<dbReference type="Proteomes" id="UP000283426">
    <property type="component" value="Unassembled WGS sequence"/>
</dbReference>
<evidence type="ECO:0000313" key="5">
    <source>
        <dbReference type="Proteomes" id="UP000283426"/>
    </source>
</evidence>
<dbReference type="InterPro" id="IPR032508">
    <property type="entry name" value="FecR_C"/>
</dbReference>
<reference evidence="4 5" key="1">
    <citation type="submission" date="2018-08" db="EMBL/GenBank/DDBJ databases">
        <title>A genome reference for cultivated species of the human gut microbiota.</title>
        <authorList>
            <person name="Zou Y."/>
            <person name="Xue W."/>
            <person name="Luo G."/>
        </authorList>
    </citation>
    <scope>NUCLEOTIDE SEQUENCE [LARGE SCALE GENOMIC DNA]</scope>
    <source>
        <strain evidence="4 5">AF14-6AC</strain>
    </source>
</reference>
<evidence type="ECO:0000256" key="1">
    <source>
        <dbReference type="SAM" id="Phobius"/>
    </source>
</evidence>
<protein>
    <submittedName>
        <fullName evidence="4">FecR family protein</fullName>
    </submittedName>
</protein>
<dbReference type="Gene3D" id="2.60.120.1440">
    <property type="match status" value="1"/>
</dbReference>
<keyword evidence="1" id="KW-0812">Transmembrane</keyword>
<accession>A0A412WRJ4</accession>
<evidence type="ECO:0000313" key="4">
    <source>
        <dbReference type="EMBL" id="RGV29914.1"/>
    </source>
</evidence>
<evidence type="ECO:0000259" key="3">
    <source>
        <dbReference type="Pfam" id="PF16344"/>
    </source>
</evidence>
<keyword evidence="1" id="KW-0472">Membrane</keyword>
<dbReference type="AlphaFoldDB" id="A0A412WRJ4"/>
<dbReference type="GO" id="GO:0016989">
    <property type="term" value="F:sigma factor antagonist activity"/>
    <property type="evidence" value="ECO:0007669"/>
    <property type="project" value="TreeGrafter"/>
</dbReference>
<comment type="caution">
    <text evidence="4">The sequence shown here is derived from an EMBL/GenBank/DDBJ whole genome shotgun (WGS) entry which is preliminary data.</text>
</comment>
<dbReference type="Pfam" id="PF04773">
    <property type="entry name" value="FecR"/>
    <property type="match status" value="1"/>
</dbReference>
<dbReference type="InterPro" id="IPR006860">
    <property type="entry name" value="FecR"/>
</dbReference>